<comment type="caution">
    <text evidence="1">The sequence shown here is derived from an EMBL/GenBank/DDBJ whole genome shotgun (WGS) entry which is preliminary data.</text>
</comment>
<organism evidence="1 2">
    <name type="scientific">Elysia marginata</name>
    <dbReference type="NCBI Taxonomy" id="1093978"/>
    <lineage>
        <taxon>Eukaryota</taxon>
        <taxon>Metazoa</taxon>
        <taxon>Spiralia</taxon>
        <taxon>Lophotrochozoa</taxon>
        <taxon>Mollusca</taxon>
        <taxon>Gastropoda</taxon>
        <taxon>Heterobranchia</taxon>
        <taxon>Euthyneura</taxon>
        <taxon>Panpulmonata</taxon>
        <taxon>Sacoglossa</taxon>
        <taxon>Placobranchoidea</taxon>
        <taxon>Plakobranchidae</taxon>
        <taxon>Elysia</taxon>
    </lineage>
</organism>
<accession>A0AAV4ISC8</accession>
<sequence>MMTVVVGVVVTAMGYSLYPRRTSLAMAMTKNCDLHPKMKMELKVLAVVAEALEIHAAMISLPETWGYINCDTYYNKELPRWPRPTVTNPNNKPWLRQALILSLRFFIPGPLLASWQSYLA</sequence>
<dbReference type="AlphaFoldDB" id="A0AAV4ISC8"/>
<keyword evidence="2" id="KW-1185">Reference proteome</keyword>
<gene>
    <name evidence="1" type="ORF">ElyMa_004862600</name>
</gene>
<dbReference type="Proteomes" id="UP000762676">
    <property type="component" value="Unassembled WGS sequence"/>
</dbReference>
<reference evidence="1 2" key="1">
    <citation type="journal article" date="2021" name="Elife">
        <title>Chloroplast acquisition without the gene transfer in kleptoplastic sea slugs, Plakobranchus ocellatus.</title>
        <authorList>
            <person name="Maeda T."/>
            <person name="Takahashi S."/>
            <person name="Yoshida T."/>
            <person name="Shimamura S."/>
            <person name="Takaki Y."/>
            <person name="Nagai Y."/>
            <person name="Toyoda A."/>
            <person name="Suzuki Y."/>
            <person name="Arimoto A."/>
            <person name="Ishii H."/>
            <person name="Satoh N."/>
            <person name="Nishiyama T."/>
            <person name="Hasebe M."/>
            <person name="Maruyama T."/>
            <person name="Minagawa J."/>
            <person name="Obokata J."/>
            <person name="Shigenobu S."/>
        </authorList>
    </citation>
    <scope>NUCLEOTIDE SEQUENCE [LARGE SCALE GENOMIC DNA]</scope>
</reference>
<dbReference type="EMBL" id="BMAT01009722">
    <property type="protein sequence ID" value="GFS12575.1"/>
    <property type="molecule type" value="Genomic_DNA"/>
</dbReference>
<evidence type="ECO:0000313" key="2">
    <source>
        <dbReference type="Proteomes" id="UP000762676"/>
    </source>
</evidence>
<evidence type="ECO:0000313" key="1">
    <source>
        <dbReference type="EMBL" id="GFS12575.1"/>
    </source>
</evidence>
<protein>
    <submittedName>
        <fullName evidence="1">Uncharacterized protein</fullName>
    </submittedName>
</protein>
<proteinExistence type="predicted"/>
<name>A0AAV4ISC8_9GAST</name>